<dbReference type="InterPro" id="IPR003661">
    <property type="entry name" value="HisK_dim/P_dom"/>
</dbReference>
<dbReference type="InterPro" id="IPR005467">
    <property type="entry name" value="His_kinase_dom"/>
</dbReference>
<evidence type="ECO:0000313" key="5">
    <source>
        <dbReference type="Proteomes" id="UP000214720"/>
    </source>
</evidence>
<dbReference type="SUPFAM" id="SSF55874">
    <property type="entry name" value="ATPase domain of HSP90 chaperone/DNA topoisomerase II/histidine kinase"/>
    <property type="match status" value="1"/>
</dbReference>
<dbReference type="SUPFAM" id="SSF55781">
    <property type="entry name" value="GAF domain-like"/>
    <property type="match status" value="1"/>
</dbReference>
<dbReference type="SUPFAM" id="SSF47384">
    <property type="entry name" value="Homodimeric domain of signal transducing histidine kinase"/>
    <property type="match status" value="1"/>
</dbReference>
<dbReference type="GO" id="GO:0000155">
    <property type="term" value="F:phosphorelay sensor kinase activity"/>
    <property type="evidence" value="ECO:0007669"/>
    <property type="project" value="InterPro"/>
</dbReference>
<comment type="catalytic activity">
    <reaction evidence="1">
        <text>ATP + protein L-histidine = ADP + protein N-phospho-L-histidine.</text>
        <dbReference type="EC" id="2.7.13.3"/>
    </reaction>
</comment>
<dbReference type="CDD" id="cd00082">
    <property type="entry name" value="HisKA"/>
    <property type="match status" value="1"/>
</dbReference>
<dbReference type="PROSITE" id="PS50109">
    <property type="entry name" value="HIS_KIN"/>
    <property type="match status" value="1"/>
</dbReference>
<feature type="domain" description="Histidine kinase" evidence="3">
    <location>
        <begin position="239"/>
        <end position="392"/>
    </location>
</feature>
<dbReference type="Pfam" id="PF00512">
    <property type="entry name" value="HisKA"/>
    <property type="match status" value="1"/>
</dbReference>
<dbReference type="InterPro" id="IPR036890">
    <property type="entry name" value="HATPase_C_sf"/>
</dbReference>
<dbReference type="InterPro" id="IPR029016">
    <property type="entry name" value="GAF-like_dom_sf"/>
</dbReference>
<proteinExistence type="predicted"/>
<evidence type="ECO:0000313" key="4">
    <source>
        <dbReference type="EMBL" id="OXC75434.1"/>
    </source>
</evidence>
<dbReference type="InterPro" id="IPR003018">
    <property type="entry name" value="GAF"/>
</dbReference>
<reference evidence="5" key="1">
    <citation type="submission" date="2017-01" db="EMBL/GenBank/DDBJ databases">
        <title>Genome Analysis of Deinococcus marmoris KOPRI26562.</title>
        <authorList>
            <person name="Kim J.H."/>
            <person name="Oh H.-M."/>
        </authorList>
    </citation>
    <scope>NUCLEOTIDE SEQUENCE [LARGE SCALE GENOMIC DNA]</scope>
    <source>
        <strain evidence="5">PAMC 26633</strain>
    </source>
</reference>
<protein>
    <recommendedName>
        <fullName evidence="2">histidine kinase</fullName>
        <ecNumber evidence="2">2.7.13.3</ecNumber>
    </recommendedName>
</protein>
<sequence length="404" mass="44295">MCLPHYRISDKAICYCVALEEPATPGFFFIGLFFARSWGTGSSFADQISEVGVMAFANHQNEAHRLQRLQAYGILDTATESHFDAITKTAAQILRTPIALLNFIDEAREWCKSAWGMKRKHARRHESICAEALLKGDFLVIPNAGEDAHFSNHPQVTGKRGVVFYVGVVLKTSDGVALGTLCAIDHLPRDVSVEEVDALRTLAANVVGHLECRILSRKLADAEQRLEAAATSRDEFLAMLAHELRAPLAPINTAVELLDTAGASDAQHAWARTVLRRHIRYMSQIVDNLLSTSLVSTGAINLTLNVTQVQAMLDQALELVQTDISRQGHELTMEVDATLYVDADAIQCPLIVANLLRNAATYTPPGGHINVTASADVDIVNYDVRLRDNYDGRSTGVIVAVNWL</sequence>
<dbReference type="EC" id="2.7.13.3" evidence="2"/>
<dbReference type="SMART" id="SM00065">
    <property type="entry name" value="GAF"/>
    <property type="match status" value="1"/>
</dbReference>
<dbReference type="EMBL" id="MTHB01000177">
    <property type="protein sequence ID" value="OXC75434.1"/>
    <property type="molecule type" value="Genomic_DNA"/>
</dbReference>
<dbReference type="Gene3D" id="1.10.287.130">
    <property type="match status" value="1"/>
</dbReference>
<dbReference type="Gene3D" id="3.30.450.40">
    <property type="match status" value="1"/>
</dbReference>
<gene>
    <name evidence="4" type="ORF">BSU04_26980</name>
</gene>
<accession>A0A226WW69</accession>
<organism evidence="4 5">
    <name type="scientific">Caballeronia sordidicola</name>
    <name type="common">Burkholderia sordidicola</name>
    <dbReference type="NCBI Taxonomy" id="196367"/>
    <lineage>
        <taxon>Bacteria</taxon>
        <taxon>Pseudomonadati</taxon>
        <taxon>Pseudomonadota</taxon>
        <taxon>Betaproteobacteria</taxon>
        <taxon>Burkholderiales</taxon>
        <taxon>Burkholderiaceae</taxon>
        <taxon>Caballeronia</taxon>
    </lineage>
</organism>
<evidence type="ECO:0000259" key="3">
    <source>
        <dbReference type="PROSITE" id="PS50109"/>
    </source>
</evidence>
<dbReference type="InterPro" id="IPR036097">
    <property type="entry name" value="HisK_dim/P_sf"/>
</dbReference>
<dbReference type="PANTHER" id="PTHR43102">
    <property type="entry name" value="SLR1143 PROTEIN"/>
    <property type="match status" value="1"/>
</dbReference>
<dbReference type="AlphaFoldDB" id="A0A226WW69"/>
<dbReference type="PANTHER" id="PTHR43102:SF2">
    <property type="entry name" value="GAF DOMAIN-CONTAINING PROTEIN"/>
    <property type="match status" value="1"/>
</dbReference>
<dbReference type="SMART" id="SM00388">
    <property type="entry name" value="HisKA"/>
    <property type="match status" value="1"/>
</dbReference>
<dbReference type="Proteomes" id="UP000214720">
    <property type="component" value="Unassembled WGS sequence"/>
</dbReference>
<dbReference type="Gene3D" id="3.30.565.10">
    <property type="entry name" value="Histidine kinase-like ATPase, C-terminal domain"/>
    <property type="match status" value="1"/>
</dbReference>
<evidence type="ECO:0000256" key="2">
    <source>
        <dbReference type="ARBA" id="ARBA00012438"/>
    </source>
</evidence>
<comment type="caution">
    <text evidence="4">The sequence shown here is derived from an EMBL/GenBank/DDBJ whole genome shotgun (WGS) entry which is preliminary data.</text>
</comment>
<name>A0A226WW69_CABSO</name>
<evidence type="ECO:0000256" key="1">
    <source>
        <dbReference type="ARBA" id="ARBA00000085"/>
    </source>
</evidence>